<dbReference type="HOGENOM" id="CLU_2577494_0_0_1"/>
<dbReference type="EnsemblPlants" id="KEH25335">
    <property type="protein sequence ID" value="KEH25335"/>
    <property type="gene ID" value="MTR_6g017300"/>
</dbReference>
<dbReference type="EMBL" id="CM001222">
    <property type="protein sequence ID" value="KEH25335.1"/>
    <property type="molecule type" value="Genomic_DNA"/>
</dbReference>
<evidence type="ECO:0000313" key="2">
    <source>
        <dbReference type="EnsemblPlants" id="KEH25335"/>
    </source>
</evidence>
<reference evidence="1 3" key="1">
    <citation type="journal article" date="2011" name="Nature">
        <title>The Medicago genome provides insight into the evolution of rhizobial symbioses.</title>
        <authorList>
            <person name="Young N.D."/>
            <person name="Debelle F."/>
            <person name="Oldroyd G.E."/>
            <person name="Geurts R."/>
            <person name="Cannon S.B."/>
            <person name="Udvardi M.K."/>
            <person name="Benedito V.A."/>
            <person name="Mayer K.F."/>
            <person name="Gouzy J."/>
            <person name="Schoof H."/>
            <person name="Van de Peer Y."/>
            <person name="Proost S."/>
            <person name="Cook D.R."/>
            <person name="Meyers B.C."/>
            <person name="Spannagl M."/>
            <person name="Cheung F."/>
            <person name="De Mita S."/>
            <person name="Krishnakumar V."/>
            <person name="Gundlach H."/>
            <person name="Zhou S."/>
            <person name="Mudge J."/>
            <person name="Bharti A.K."/>
            <person name="Murray J.D."/>
            <person name="Naoumkina M.A."/>
            <person name="Rosen B."/>
            <person name="Silverstein K.A."/>
            <person name="Tang H."/>
            <person name="Rombauts S."/>
            <person name="Zhao P.X."/>
            <person name="Zhou P."/>
            <person name="Barbe V."/>
            <person name="Bardou P."/>
            <person name="Bechner M."/>
            <person name="Bellec A."/>
            <person name="Berger A."/>
            <person name="Berges H."/>
            <person name="Bidwell S."/>
            <person name="Bisseling T."/>
            <person name="Choisne N."/>
            <person name="Couloux A."/>
            <person name="Denny R."/>
            <person name="Deshpande S."/>
            <person name="Dai X."/>
            <person name="Doyle J.J."/>
            <person name="Dudez A.M."/>
            <person name="Farmer A.D."/>
            <person name="Fouteau S."/>
            <person name="Franken C."/>
            <person name="Gibelin C."/>
            <person name="Gish J."/>
            <person name="Goldstein S."/>
            <person name="Gonzalez A.J."/>
            <person name="Green P.J."/>
            <person name="Hallab A."/>
            <person name="Hartog M."/>
            <person name="Hua A."/>
            <person name="Humphray S.J."/>
            <person name="Jeong D.H."/>
            <person name="Jing Y."/>
            <person name="Jocker A."/>
            <person name="Kenton S.M."/>
            <person name="Kim D.J."/>
            <person name="Klee K."/>
            <person name="Lai H."/>
            <person name="Lang C."/>
            <person name="Lin S."/>
            <person name="Macmil S.L."/>
            <person name="Magdelenat G."/>
            <person name="Matthews L."/>
            <person name="McCorrison J."/>
            <person name="Monaghan E.L."/>
            <person name="Mun J.H."/>
            <person name="Najar F.Z."/>
            <person name="Nicholson C."/>
            <person name="Noirot C."/>
            <person name="O'Bleness M."/>
            <person name="Paule C.R."/>
            <person name="Poulain J."/>
            <person name="Prion F."/>
            <person name="Qin B."/>
            <person name="Qu C."/>
            <person name="Retzel E.F."/>
            <person name="Riddle C."/>
            <person name="Sallet E."/>
            <person name="Samain S."/>
            <person name="Samson N."/>
            <person name="Sanders I."/>
            <person name="Saurat O."/>
            <person name="Scarpelli C."/>
            <person name="Schiex T."/>
            <person name="Segurens B."/>
            <person name="Severin A.J."/>
            <person name="Sherrier D.J."/>
            <person name="Shi R."/>
            <person name="Sims S."/>
            <person name="Singer S.R."/>
            <person name="Sinharoy S."/>
            <person name="Sterck L."/>
            <person name="Viollet A."/>
            <person name="Wang B.B."/>
            <person name="Wang K."/>
            <person name="Wang M."/>
            <person name="Wang X."/>
            <person name="Warfsmann J."/>
            <person name="Weissenbach J."/>
            <person name="White D.D."/>
            <person name="White J.D."/>
            <person name="Wiley G.B."/>
            <person name="Wincker P."/>
            <person name="Xing Y."/>
            <person name="Yang L."/>
            <person name="Yao Z."/>
            <person name="Ying F."/>
            <person name="Zhai J."/>
            <person name="Zhou L."/>
            <person name="Zuber A."/>
            <person name="Denarie J."/>
            <person name="Dixon R.A."/>
            <person name="May G.D."/>
            <person name="Schwartz D.C."/>
            <person name="Rogers J."/>
            <person name="Quetier F."/>
            <person name="Town C.D."/>
            <person name="Roe B.A."/>
        </authorList>
    </citation>
    <scope>NUCLEOTIDE SEQUENCE [LARGE SCALE GENOMIC DNA]</scope>
    <source>
        <strain evidence="1">A17</strain>
        <strain evidence="2 3">cv. Jemalong A17</strain>
    </source>
</reference>
<protein>
    <submittedName>
        <fullName evidence="1 2">Uncharacterized protein</fullName>
    </submittedName>
</protein>
<dbReference type="Proteomes" id="UP000002051">
    <property type="component" value="Chromosome 6"/>
</dbReference>
<evidence type="ECO:0000313" key="1">
    <source>
        <dbReference type="EMBL" id="KEH25335.1"/>
    </source>
</evidence>
<name>A0A072UHS0_MEDTR</name>
<gene>
    <name evidence="1" type="ordered locus">MTR_6g017300</name>
</gene>
<reference evidence="1 3" key="2">
    <citation type="journal article" date="2014" name="BMC Genomics">
        <title>An improved genome release (version Mt4.0) for the model legume Medicago truncatula.</title>
        <authorList>
            <person name="Tang H."/>
            <person name="Krishnakumar V."/>
            <person name="Bidwell S."/>
            <person name="Rosen B."/>
            <person name="Chan A."/>
            <person name="Zhou S."/>
            <person name="Gentzbittel L."/>
            <person name="Childs K.L."/>
            <person name="Yandell M."/>
            <person name="Gundlach H."/>
            <person name="Mayer K.F."/>
            <person name="Schwartz D.C."/>
            <person name="Town C.D."/>
        </authorList>
    </citation>
    <scope>GENOME REANNOTATION</scope>
    <source>
        <strain evidence="1">A17</strain>
        <strain evidence="2 3">cv. Jemalong A17</strain>
    </source>
</reference>
<reference evidence="2" key="3">
    <citation type="submission" date="2015-04" db="UniProtKB">
        <authorList>
            <consortium name="EnsemblPlants"/>
        </authorList>
    </citation>
    <scope>IDENTIFICATION</scope>
    <source>
        <strain evidence="2">cv. Jemalong A17</strain>
    </source>
</reference>
<organism evidence="1 3">
    <name type="scientific">Medicago truncatula</name>
    <name type="common">Barrel medic</name>
    <name type="synonym">Medicago tribuloides</name>
    <dbReference type="NCBI Taxonomy" id="3880"/>
    <lineage>
        <taxon>Eukaryota</taxon>
        <taxon>Viridiplantae</taxon>
        <taxon>Streptophyta</taxon>
        <taxon>Embryophyta</taxon>
        <taxon>Tracheophyta</taxon>
        <taxon>Spermatophyta</taxon>
        <taxon>Magnoliopsida</taxon>
        <taxon>eudicotyledons</taxon>
        <taxon>Gunneridae</taxon>
        <taxon>Pentapetalae</taxon>
        <taxon>rosids</taxon>
        <taxon>fabids</taxon>
        <taxon>Fabales</taxon>
        <taxon>Fabaceae</taxon>
        <taxon>Papilionoideae</taxon>
        <taxon>50 kb inversion clade</taxon>
        <taxon>NPAAA clade</taxon>
        <taxon>Hologalegina</taxon>
        <taxon>IRL clade</taxon>
        <taxon>Trifolieae</taxon>
        <taxon>Medicago</taxon>
    </lineage>
</organism>
<evidence type="ECO:0000313" key="3">
    <source>
        <dbReference type="Proteomes" id="UP000002051"/>
    </source>
</evidence>
<sequence>MGESRKTKSSRSTTACLIREFNFCCRCKNLYHTLDGITYMSVKWGCLHETVADLQSTHEYQAHARPISAQPRNSKNCGSVM</sequence>
<dbReference type="AlphaFoldDB" id="A0A072UHS0"/>
<accession>A0A072UHS0</accession>
<keyword evidence="3" id="KW-1185">Reference proteome</keyword>
<proteinExistence type="predicted"/>